<dbReference type="InterPro" id="IPR000477">
    <property type="entry name" value="RT_dom"/>
</dbReference>
<dbReference type="PROSITE" id="PS50878">
    <property type="entry name" value="RT_POL"/>
    <property type="match status" value="1"/>
</dbReference>
<dbReference type="RefSeq" id="XP_060675837.1">
    <property type="nucleotide sequence ID" value="XM_060819854.1"/>
</dbReference>
<dbReference type="InterPro" id="IPR021109">
    <property type="entry name" value="Peptidase_aspartic_dom_sf"/>
</dbReference>
<dbReference type="InterPro" id="IPR005162">
    <property type="entry name" value="Retrotrans_gag_dom"/>
</dbReference>
<dbReference type="SUPFAM" id="SSF56672">
    <property type="entry name" value="DNA/RNA polymerases"/>
    <property type="match status" value="1"/>
</dbReference>
<dbReference type="InterPro" id="IPR043128">
    <property type="entry name" value="Rev_trsase/Diguanyl_cyclase"/>
</dbReference>
<evidence type="ECO:0000313" key="4">
    <source>
        <dbReference type="RefSeq" id="XP_060675837.1"/>
    </source>
</evidence>
<name>A0ABM4AGJ1_ZIZJJ</name>
<dbReference type="GeneID" id="132805083"/>
<dbReference type="SUPFAM" id="SSF50630">
    <property type="entry name" value="Acid proteases"/>
    <property type="match status" value="1"/>
</dbReference>
<dbReference type="InterPro" id="IPR053134">
    <property type="entry name" value="RNA-dir_DNA_polymerase"/>
</dbReference>
<accession>A0ABM4AGJ1</accession>
<dbReference type="Pfam" id="PF03732">
    <property type="entry name" value="Retrotrans_gag"/>
    <property type="match status" value="1"/>
</dbReference>
<gene>
    <name evidence="4" type="primary">LOC132805083</name>
</gene>
<feature type="region of interest" description="Disordered" evidence="1">
    <location>
        <begin position="300"/>
        <end position="354"/>
    </location>
</feature>
<organism evidence="3 4">
    <name type="scientific">Ziziphus jujuba</name>
    <name type="common">Chinese jujube</name>
    <name type="synonym">Ziziphus sativa</name>
    <dbReference type="NCBI Taxonomy" id="326968"/>
    <lineage>
        <taxon>Eukaryota</taxon>
        <taxon>Viridiplantae</taxon>
        <taxon>Streptophyta</taxon>
        <taxon>Embryophyta</taxon>
        <taxon>Tracheophyta</taxon>
        <taxon>Spermatophyta</taxon>
        <taxon>Magnoliopsida</taxon>
        <taxon>eudicotyledons</taxon>
        <taxon>Gunneridae</taxon>
        <taxon>Pentapetalae</taxon>
        <taxon>rosids</taxon>
        <taxon>fabids</taxon>
        <taxon>Rosales</taxon>
        <taxon>Rhamnaceae</taxon>
        <taxon>Paliureae</taxon>
        <taxon>Ziziphus</taxon>
    </lineage>
</organism>
<protein>
    <submittedName>
        <fullName evidence="4">Uncharacterized protein LOC132805083</fullName>
    </submittedName>
</protein>
<dbReference type="Gene3D" id="3.10.10.10">
    <property type="entry name" value="HIV Type 1 Reverse Transcriptase, subunit A, domain 1"/>
    <property type="match status" value="1"/>
</dbReference>
<feature type="domain" description="Reverse transcriptase" evidence="2">
    <location>
        <begin position="657"/>
        <end position="800"/>
    </location>
</feature>
<dbReference type="CDD" id="cd00303">
    <property type="entry name" value="retropepsin_like"/>
    <property type="match status" value="1"/>
</dbReference>
<evidence type="ECO:0000313" key="3">
    <source>
        <dbReference type="Proteomes" id="UP001652623"/>
    </source>
</evidence>
<keyword evidence="3" id="KW-1185">Reference proteome</keyword>
<dbReference type="Gene3D" id="2.40.70.10">
    <property type="entry name" value="Acid Proteases"/>
    <property type="match status" value="1"/>
</dbReference>
<feature type="compositionally biased region" description="Polar residues" evidence="1">
    <location>
        <begin position="300"/>
        <end position="318"/>
    </location>
</feature>
<dbReference type="Gene3D" id="3.30.70.270">
    <property type="match status" value="1"/>
</dbReference>
<dbReference type="InterPro" id="IPR043502">
    <property type="entry name" value="DNA/RNA_pol_sf"/>
</dbReference>
<proteinExistence type="predicted"/>
<dbReference type="Pfam" id="PF13975">
    <property type="entry name" value="gag-asp_proteas"/>
    <property type="match status" value="1"/>
</dbReference>
<sequence>MPKLTNEMRFDNIDQQLGELAGVVNAHIIWHNWQEAFEKMETLDDIASRVSALERNQTTWGNTGPSSSTAGERDGAMEEAIERLMSTVNELTEDFRATVEALKIEMGQINTKLAITMRAVENRPAVPMGRDYGRMKVPEPRVYGGARDAKELENFLFDMEQYFRAIKPDSEETKVTMATMYLTNDAKLWWRSKYEDIKNNRCIIDIWDQLQKELKNQFLPENVDYIAWRHLRELRQTGNVRDYVKAFSALMLDIRDMSEKDKLFYFLEGLKPWARTELQRQRVQDLASALGAAERLMDYSTESPINRRSQPSPSNANSGRPFRPANLPRPGGSDNRKPPNTREPPPQNPNAFGFRPRPLTCFLCNGPHRVGECPHKTALSALQASIRSQEHEGGREEVVEEGEDGAQVGALRFLNALSGQVVQARKTNEKGLMFVDAAINGKAAKSVMVDTGATHNFCSEIEARRLGLRLQKDVGQMKAVNSKALPTVGLAKQVPLKLGTWEDRVDLIVVPMDDFDVILGMDFLVKKKAIPIPAANSLLMMGEQTGVVPVQRKQLNNPKLLSAFQFKKGVRRKEPSYIALVVAREGEDDETTPPMVLDALKSFKDVMPDNLPRNLPPRRDIDHNIELIPGAKPPAKAPYRMAPPELAELRKQLGELLEAGFLRPSKAPYGAPVLFQKKKNGTLRLCVDYRALNKVTVRNKYPIPLIADLFDQLSGAKFFTKLDLRSGYYQVRIAEGDEEKTTCVTQYGAFEFLMMPFGLTNAPATFCTLMNQVFRDFLDKFVVVYLDDIVIFSSTLEEHV</sequence>
<dbReference type="Proteomes" id="UP001652623">
    <property type="component" value="Chromosome 8"/>
</dbReference>
<dbReference type="PANTHER" id="PTHR24559:SF436">
    <property type="entry name" value="RNA-DIRECTED DNA POLYMERASE HOMOLOG"/>
    <property type="match status" value="1"/>
</dbReference>
<reference evidence="4" key="1">
    <citation type="submission" date="2025-08" db="UniProtKB">
        <authorList>
            <consortium name="RefSeq"/>
        </authorList>
    </citation>
    <scope>IDENTIFICATION</scope>
    <source>
        <tissue evidence="4">Seedling</tissue>
    </source>
</reference>
<dbReference type="Pfam" id="PF00078">
    <property type="entry name" value="RVT_1"/>
    <property type="match status" value="1"/>
</dbReference>
<dbReference type="CDD" id="cd01647">
    <property type="entry name" value="RT_LTR"/>
    <property type="match status" value="1"/>
</dbReference>
<evidence type="ECO:0000256" key="1">
    <source>
        <dbReference type="SAM" id="MobiDB-lite"/>
    </source>
</evidence>
<evidence type="ECO:0000259" key="2">
    <source>
        <dbReference type="PROSITE" id="PS50878"/>
    </source>
</evidence>
<dbReference type="PANTHER" id="PTHR24559">
    <property type="entry name" value="TRANSPOSON TY3-I GAG-POL POLYPROTEIN"/>
    <property type="match status" value="1"/>
</dbReference>